<feature type="compositionally biased region" description="Low complexity" evidence="7">
    <location>
        <begin position="9"/>
        <end position="22"/>
    </location>
</feature>
<feature type="transmembrane region" description="Helical" evidence="8">
    <location>
        <begin position="331"/>
        <end position="347"/>
    </location>
</feature>
<dbReference type="PhylomeDB" id="A0A0G4F6N4"/>
<dbReference type="AlphaFoldDB" id="A0A0G4F6N4"/>
<evidence type="ECO:0000256" key="6">
    <source>
        <dbReference type="ARBA" id="ARBA00023136"/>
    </source>
</evidence>
<feature type="transmembrane region" description="Helical" evidence="8">
    <location>
        <begin position="439"/>
        <end position="459"/>
    </location>
</feature>
<reference evidence="10" key="1">
    <citation type="submission" date="2014-11" db="EMBL/GenBank/DDBJ databases">
        <authorList>
            <person name="Otto D Thomas"/>
            <person name="Naeem Raeece"/>
        </authorList>
    </citation>
    <scope>NUCLEOTIDE SEQUENCE</scope>
</reference>
<evidence type="ECO:0000256" key="2">
    <source>
        <dbReference type="ARBA" id="ARBA00022448"/>
    </source>
</evidence>
<dbReference type="GO" id="GO:0015179">
    <property type="term" value="F:L-amino acid transmembrane transporter activity"/>
    <property type="evidence" value="ECO:0007669"/>
    <property type="project" value="TreeGrafter"/>
</dbReference>
<evidence type="ECO:0000256" key="5">
    <source>
        <dbReference type="ARBA" id="ARBA00022989"/>
    </source>
</evidence>
<feature type="transmembrane region" description="Helical" evidence="8">
    <location>
        <begin position="242"/>
        <end position="263"/>
    </location>
</feature>
<keyword evidence="4" id="KW-0029">Amino-acid transport</keyword>
<dbReference type="PANTHER" id="PTHR22950:SF692">
    <property type="entry name" value="TRANSMEMBRANE AMINO ACID TRANSPORTER FAMILY PROTEIN"/>
    <property type="match status" value="1"/>
</dbReference>
<feature type="transmembrane region" description="Helical" evidence="8">
    <location>
        <begin position="523"/>
        <end position="543"/>
    </location>
</feature>
<evidence type="ECO:0000256" key="1">
    <source>
        <dbReference type="ARBA" id="ARBA00004141"/>
    </source>
</evidence>
<evidence type="ECO:0000313" key="10">
    <source>
        <dbReference type="EMBL" id="CEM07908.1"/>
    </source>
</evidence>
<comment type="subcellular location">
    <subcellularLocation>
        <location evidence="1">Membrane</location>
        <topology evidence="1">Multi-pass membrane protein</topology>
    </subcellularLocation>
</comment>
<gene>
    <name evidence="10" type="ORF">Cvel_15402</name>
</gene>
<dbReference type="PANTHER" id="PTHR22950">
    <property type="entry name" value="AMINO ACID TRANSPORTER"/>
    <property type="match status" value="1"/>
</dbReference>
<evidence type="ECO:0000256" key="4">
    <source>
        <dbReference type="ARBA" id="ARBA00022970"/>
    </source>
</evidence>
<feature type="region of interest" description="Disordered" evidence="7">
    <location>
        <begin position="1"/>
        <end position="70"/>
    </location>
</feature>
<feature type="transmembrane region" description="Helical" evidence="8">
    <location>
        <begin position="291"/>
        <end position="311"/>
    </location>
</feature>
<feature type="region of interest" description="Disordered" evidence="7">
    <location>
        <begin position="612"/>
        <end position="637"/>
    </location>
</feature>
<sequence length="637" mass="67782">MPEGEKDSGGVPPKESPSSSSTEIHEGPSSSFGHDTEKIQLQFVVSEVEAGDEERRPERETADHQEDSRLHEEGVLFPVHLATFSPGGVLLLSPAGPIPELEIHRAPSGLHPRGLSSFHLGSPSSHTHTHAHGGGFDVSRRFSNVSRVSVFPSGWGWDAHDNHLAENGFAGSASPPSSLRDTLGVLRRDVSGMTLRSVGGGSATAAGDVPTGSLSSCVFNSVNVLVGVGLLSFPYCARVCGWVPTFLLMAFFIVTTHYTAVILKRCVDVDRRRFVGFPEMAEGAFGKTARLLIFWMFTLELLTLAGMFLILMVDTLEVLLPSMTGGSAGKFPAFLVVAAAVAPTTWIQQLSLLAPLALAGIGSLVYLVVAMAVYGGVAGDTEGVGGSYIHPQETALFGPLRNTPIGLGLMAVGFSGHSCFPLIYSSLGKPEKWERSVGVSYGFTVFVYIVVVVLGYLMFGNLVEAEISLNLAKLPSFAFALGLVLLVLNPFGKFAVTVAPVAVSIDRLYLHRVEAKWRTAVKALTRTLLTFLVAVAAASVPSFEQVTAFVGALFTIPISLTLPCLLYLKFHQESLSMTSKIVLWLLVALSLLLIPVGLAGVFIKPELVSPNRSPGRIQQNPRASGPSPGPSIVSLLS</sequence>
<keyword evidence="2" id="KW-0813">Transport</keyword>
<dbReference type="Pfam" id="PF01490">
    <property type="entry name" value="Aa_trans"/>
    <property type="match status" value="1"/>
</dbReference>
<protein>
    <recommendedName>
        <fullName evidence="9">Amino acid transporter transmembrane domain-containing protein</fullName>
    </recommendedName>
</protein>
<keyword evidence="3 8" id="KW-0812">Transmembrane</keyword>
<dbReference type="EMBL" id="CDMZ01000152">
    <property type="protein sequence ID" value="CEM07908.1"/>
    <property type="molecule type" value="Genomic_DNA"/>
</dbReference>
<keyword evidence="5 8" id="KW-1133">Transmembrane helix</keyword>
<feature type="transmembrane region" description="Helical" evidence="8">
    <location>
        <begin position="354"/>
        <end position="377"/>
    </location>
</feature>
<feature type="transmembrane region" description="Helical" evidence="8">
    <location>
        <begin position="479"/>
        <end position="503"/>
    </location>
</feature>
<evidence type="ECO:0000256" key="7">
    <source>
        <dbReference type="SAM" id="MobiDB-lite"/>
    </source>
</evidence>
<feature type="compositionally biased region" description="Basic and acidic residues" evidence="7">
    <location>
        <begin position="53"/>
        <end position="70"/>
    </location>
</feature>
<feature type="compositionally biased region" description="Polar residues" evidence="7">
    <location>
        <begin position="612"/>
        <end position="622"/>
    </location>
</feature>
<feature type="transmembrane region" description="Helical" evidence="8">
    <location>
        <begin position="405"/>
        <end position="427"/>
    </location>
</feature>
<feature type="domain" description="Amino acid transporter transmembrane" evidence="9">
    <location>
        <begin position="211"/>
        <end position="602"/>
    </location>
</feature>
<evidence type="ECO:0000259" key="9">
    <source>
        <dbReference type="Pfam" id="PF01490"/>
    </source>
</evidence>
<feature type="transmembrane region" description="Helical" evidence="8">
    <location>
        <begin position="582"/>
        <end position="603"/>
    </location>
</feature>
<feature type="transmembrane region" description="Helical" evidence="8">
    <location>
        <begin position="549"/>
        <end position="570"/>
    </location>
</feature>
<accession>A0A0G4F6N4</accession>
<keyword evidence="6 8" id="KW-0472">Membrane</keyword>
<proteinExistence type="predicted"/>
<name>A0A0G4F6N4_9ALVE</name>
<dbReference type="InterPro" id="IPR013057">
    <property type="entry name" value="AA_transpt_TM"/>
</dbReference>
<evidence type="ECO:0000256" key="8">
    <source>
        <dbReference type="SAM" id="Phobius"/>
    </source>
</evidence>
<dbReference type="VEuPathDB" id="CryptoDB:Cvel_15402"/>
<dbReference type="GO" id="GO:0005774">
    <property type="term" value="C:vacuolar membrane"/>
    <property type="evidence" value="ECO:0007669"/>
    <property type="project" value="TreeGrafter"/>
</dbReference>
<evidence type="ECO:0000256" key="3">
    <source>
        <dbReference type="ARBA" id="ARBA00022692"/>
    </source>
</evidence>
<organism evidence="10">
    <name type="scientific">Chromera velia CCMP2878</name>
    <dbReference type="NCBI Taxonomy" id="1169474"/>
    <lineage>
        <taxon>Eukaryota</taxon>
        <taxon>Sar</taxon>
        <taxon>Alveolata</taxon>
        <taxon>Colpodellida</taxon>
        <taxon>Chromeraceae</taxon>
        <taxon>Chromera</taxon>
    </lineage>
</organism>